<feature type="domain" description="IclR-ED" evidence="5">
    <location>
        <begin position="60"/>
        <end position="218"/>
    </location>
</feature>
<dbReference type="SUPFAM" id="SSF55781">
    <property type="entry name" value="GAF domain-like"/>
    <property type="match status" value="1"/>
</dbReference>
<evidence type="ECO:0000256" key="2">
    <source>
        <dbReference type="ARBA" id="ARBA00023125"/>
    </source>
</evidence>
<sequence>MDRAIAILRCFTEREPTLTLTRIAEATGFYKSTVLRLAASLEAGGLLVRQADKAYALGAETMRLASVFQQAFRLEAHVRPVLRRLLAATGESASFFRREGDMRLCLFREDTRHGVREAVREGDMLSLDRGAAGHVLRHFAAAPEAERQRLLRRLPLTSRGERDADTAAMAVPVFSHAGQLIGALSLSGPITRFDAGRVAAMAPPLLEAGRDLSATLGGGEAWAPHG</sequence>
<evidence type="ECO:0000313" key="7">
    <source>
        <dbReference type="Proteomes" id="UP001196870"/>
    </source>
</evidence>
<gene>
    <name evidence="6" type="ORF">GXW71_12755</name>
</gene>
<dbReference type="InterPro" id="IPR036390">
    <property type="entry name" value="WH_DNA-bd_sf"/>
</dbReference>
<evidence type="ECO:0000313" key="6">
    <source>
        <dbReference type="EMBL" id="MBR0665227.1"/>
    </source>
</evidence>
<dbReference type="Pfam" id="PF09339">
    <property type="entry name" value="HTH_IclR"/>
    <property type="match status" value="1"/>
</dbReference>
<dbReference type="SUPFAM" id="SSF46785">
    <property type="entry name" value="Winged helix' DNA-binding domain"/>
    <property type="match status" value="1"/>
</dbReference>
<feature type="domain" description="HTH iclR-type" evidence="4">
    <location>
        <begin position="1"/>
        <end position="59"/>
    </location>
</feature>
<dbReference type="Proteomes" id="UP001196870">
    <property type="component" value="Unassembled WGS sequence"/>
</dbReference>
<dbReference type="PROSITE" id="PS51077">
    <property type="entry name" value="HTH_ICLR"/>
    <property type="match status" value="1"/>
</dbReference>
<comment type="caution">
    <text evidence="6">The sequence shown here is derived from an EMBL/GenBank/DDBJ whole genome shotgun (WGS) entry which is preliminary data.</text>
</comment>
<keyword evidence="3" id="KW-0804">Transcription</keyword>
<reference evidence="7" key="1">
    <citation type="journal article" date="2021" name="Syst. Appl. Microbiol.">
        <title>Roseomonas hellenica sp. nov., isolated from roots of wild-growing Alkanna tinctoria.</title>
        <authorList>
            <person name="Rat A."/>
            <person name="Naranjo H.D."/>
            <person name="Lebbe L."/>
            <person name="Cnockaert M."/>
            <person name="Krigas N."/>
            <person name="Grigoriadou K."/>
            <person name="Maloupa E."/>
            <person name="Willems A."/>
        </authorList>
    </citation>
    <scope>NUCLEOTIDE SEQUENCE [LARGE SCALE GENOMIC DNA]</scope>
    <source>
        <strain evidence="7">LMG 31523</strain>
    </source>
</reference>
<dbReference type="RefSeq" id="WP_211852896.1">
    <property type="nucleotide sequence ID" value="NZ_JAAGBB010000013.1"/>
</dbReference>
<dbReference type="Gene3D" id="3.30.450.40">
    <property type="match status" value="2"/>
</dbReference>
<organism evidence="6 7">
    <name type="scientific">Plastoroseomonas hellenica</name>
    <dbReference type="NCBI Taxonomy" id="2687306"/>
    <lineage>
        <taxon>Bacteria</taxon>
        <taxon>Pseudomonadati</taxon>
        <taxon>Pseudomonadota</taxon>
        <taxon>Alphaproteobacteria</taxon>
        <taxon>Acetobacterales</taxon>
        <taxon>Acetobacteraceae</taxon>
        <taxon>Plastoroseomonas</taxon>
    </lineage>
</organism>
<dbReference type="Pfam" id="PF01614">
    <property type="entry name" value="IclR_C"/>
    <property type="match status" value="1"/>
</dbReference>
<dbReference type="PROSITE" id="PS51078">
    <property type="entry name" value="ICLR_ED"/>
    <property type="match status" value="1"/>
</dbReference>
<dbReference type="EMBL" id="JAAGBB010000013">
    <property type="protein sequence ID" value="MBR0665227.1"/>
    <property type="molecule type" value="Genomic_DNA"/>
</dbReference>
<proteinExistence type="predicted"/>
<dbReference type="InterPro" id="IPR036388">
    <property type="entry name" value="WH-like_DNA-bd_sf"/>
</dbReference>
<dbReference type="InterPro" id="IPR005471">
    <property type="entry name" value="Tscrpt_reg_IclR_N"/>
</dbReference>
<dbReference type="InterPro" id="IPR014757">
    <property type="entry name" value="Tscrpt_reg_IclR_C"/>
</dbReference>
<keyword evidence="1" id="KW-0805">Transcription regulation</keyword>
<evidence type="ECO:0000256" key="1">
    <source>
        <dbReference type="ARBA" id="ARBA00023015"/>
    </source>
</evidence>
<evidence type="ECO:0000259" key="5">
    <source>
        <dbReference type="PROSITE" id="PS51078"/>
    </source>
</evidence>
<evidence type="ECO:0000256" key="3">
    <source>
        <dbReference type="ARBA" id="ARBA00023163"/>
    </source>
</evidence>
<name>A0ABS5EY63_9PROT</name>
<dbReference type="InterPro" id="IPR029016">
    <property type="entry name" value="GAF-like_dom_sf"/>
</dbReference>
<keyword evidence="7" id="KW-1185">Reference proteome</keyword>
<accession>A0ABS5EY63</accession>
<dbReference type="InterPro" id="IPR050707">
    <property type="entry name" value="HTH_MetabolicPath_Reg"/>
</dbReference>
<dbReference type="PANTHER" id="PTHR30136">
    <property type="entry name" value="HELIX-TURN-HELIX TRANSCRIPTIONAL REGULATOR, ICLR FAMILY"/>
    <property type="match status" value="1"/>
</dbReference>
<dbReference type="PANTHER" id="PTHR30136:SF39">
    <property type="entry name" value="TRANSCRIPTIONAL REGULATORY PROTEIN"/>
    <property type="match status" value="1"/>
</dbReference>
<dbReference type="SMART" id="SM00346">
    <property type="entry name" value="HTH_ICLR"/>
    <property type="match status" value="1"/>
</dbReference>
<keyword evidence="2" id="KW-0238">DNA-binding</keyword>
<dbReference type="Gene3D" id="1.10.10.10">
    <property type="entry name" value="Winged helix-like DNA-binding domain superfamily/Winged helix DNA-binding domain"/>
    <property type="match status" value="1"/>
</dbReference>
<evidence type="ECO:0000259" key="4">
    <source>
        <dbReference type="PROSITE" id="PS51077"/>
    </source>
</evidence>
<protein>
    <submittedName>
        <fullName evidence="6">IclR family transcriptional regulator</fullName>
    </submittedName>
</protein>